<dbReference type="EMBL" id="JAHLJV010000038">
    <property type="protein sequence ID" value="KAK1586138.1"/>
    <property type="molecule type" value="Genomic_DNA"/>
</dbReference>
<evidence type="ECO:0000313" key="3">
    <source>
        <dbReference type="Proteomes" id="UP001230504"/>
    </source>
</evidence>
<keyword evidence="3" id="KW-1185">Reference proteome</keyword>
<feature type="compositionally biased region" description="Basic and acidic residues" evidence="1">
    <location>
        <begin position="30"/>
        <end position="40"/>
    </location>
</feature>
<feature type="region of interest" description="Disordered" evidence="1">
    <location>
        <begin position="27"/>
        <end position="48"/>
    </location>
</feature>
<name>A0AAD8PXS0_9PEZI</name>
<evidence type="ECO:0000313" key="2">
    <source>
        <dbReference type="EMBL" id="KAK1586138.1"/>
    </source>
</evidence>
<sequence>MPCLFVFNFSRKNAYCGHCPSNSLLASAEPNRDRGTHTQMDDGCTPQRQRSGVTRHRILSLCQLFSDRLDDKYVGGFLGWAFPFHFVLFGGRTTNVGISTFWMNRIIFQLDNLHQRDQEVAPDSLSSWTPDGVKLVRLMEQRERRLILPNRDAHCMYNGPRLSLRPSLQGLRRNPNR</sequence>
<gene>
    <name evidence="2" type="ORF">LY79DRAFT_240841</name>
</gene>
<organism evidence="2 3">
    <name type="scientific">Colletotrichum navitas</name>
    <dbReference type="NCBI Taxonomy" id="681940"/>
    <lineage>
        <taxon>Eukaryota</taxon>
        <taxon>Fungi</taxon>
        <taxon>Dikarya</taxon>
        <taxon>Ascomycota</taxon>
        <taxon>Pezizomycotina</taxon>
        <taxon>Sordariomycetes</taxon>
        <taxon>Hypocreomycetidae</taxon>
        <taxon>Glomerellales</taxon>
        <taxon>Glomerellaceae</taxon>
        <taxon>Colletotrichum</taxon>
        <taxon>Colletotrichum graminicola species complex</taxon>
    </lineage>
</organism>
<evidence type="ECO:0000256" key="1">
    <source>
        <dbReference type="SAM" id="MobiDB-lite"/>
    </source>
</evidence>
<protein>
    <submittedName>
        <fullName evidence="2">Uncharacterized protein</fullName>
    </submittedName>
</protein>
<comment type="caution">
    <text evidence="2">The sequence shown here is derived from an EMBL/GenBank/DDBJ whole genome shotgun (WGS) entry which is preliminary data.</text>
</comment>
<dbReference type="Proteomes" id="UP001230504">
    <property type="component" value="Unassembled WGS sequence"/>
</dbReference>
<dbReference type="RefSeq" id="XP_060413096.1">
    <property type="nucleotide sequence ID" value="XM_060551743.1"/>
</dbReference>
<reference evidence="2" key="1">
    <citation type="submission" date="2021-06" db="EMBL/GenBank/DDBJ databases">
        <title>Comparative genomics, transcriptomics and evolutionary studies reveal genomic signatures of adaptation to plant cell wall in hemibiotrophic fungi.</title>
        <authorList>
            <consortium name="DOE Joint Genome Institute"/>
            <person name="Baroncelli R."/>
            <person name="Diaz J.F."/>
            <person name="Benocci T."/>
            <person name="Peng M."/>
            <person name="Battaglia E."/>
            <person name="Haridas S."/>
            <person name="Andreopoulos W."/>
            <person name="Labutti K."/>
            <person name="Pangilinan J."/>
            <person name="Floch G.L."/>
            <person name="Makela M.R."/>
            <person name="Henrissat B."/>
            <person name="Grigoriev I.V."/>
            <person name="Crouch J.A."/>
            <person name="De Vries R.P."/>
            <person name="Sukno S.A."/>
            <person name="Thon M.R."/>
        </authorList>
    </citation>
    <scope>NUCLEOTIDE SEQUENCE</scope>
    <source>
        <strain evidence="2">CBS 125086</strain>
    </source>
</reference>
<dbReference type="GeneID" id="85435983"/>
<accession>A0AAD8PXS0</accession>
<dbReference type="AlphaFoldDB" id="A0AAD8PXS0"/>
<proteinExistence type="predicted"/>